<accession>A0A0C6FRX6</accession>
<dbReference type="SUPFAM" id="SSF52540">
    <property type="entry name" value="P-loop containing nucleoside triphosphate hydrolases"/>
    <property type="match status" value="1"/>
</dbReference>
<keyword evidence="1" id="KW-0132">Cell division</keyword>
<gene>
    <name evidence="1" type="ORF">Maq22A_c26705</name>
</gene>
<dbReference type="KEGG" id="maqu:Maq22A_c26705"/>
<evidence type="ECO:0000313" key="1">
    <source>
        <dbReference type="EMBL" id="BAQ48199.1"/>
    </source>
</evidence>
<sequence>MPPATRKVCLVMFDTDAVLHLLCGKISAGKSTLAARLAAEPATILVREDQWLAGLYPGEQNSLADYVRNAGRLRGVMAPHLAALLRAGLSVVLDCPANTPESRAWMRTIVHEAEVAHQLHYLEADDALCKARLRARNAAGTHEFRVDDATFDLFTRYFVPPAPEEGFDVVLHRQEA</sequence>
<dbReference type="InterPro" id="IPR027417">
    <property type="entry name" value="P-loop_NTPase"/>
</dbReference>
<proteinExistence type="predicted"/>
<dbReference type="Proteomes" id="UP000061432">
    <property type="component" value="Chromosome"/>
</dbReference>
<dbReference type="EMBL" id="AP014704">
    <property type="protein sequence ID" value="BAQ48199.1"/>
    <property type="molecule type" value="Genomic_DNA"/>
</dbReference>
<dbReference type="PATRIC" id="fig|270351.10.peg.5120"/>
<protein>
    <submittedName>
        <fullName evidence="1">Cell division protein ZipA</fullName>
    </submittedName>
</protein>
<reference evidence="1 2" key="1">
    <citation type="journal article" date="2015" name="Genome Announc.">
        <title>Complete Genome Sequence of Methylobacterium aquaticum Strain 22A, Isolated from Racomitrium japonicum Moss.</title>
        <authorList>
            <person name="Tani A."/>
            <person name="Ogura Y."/>
            <person name="Hayashi T."/>
            <person name="Kimbara K."/>
        </authorList>
    </citation>
    <scope>NUCLEOTIDE SEQUENCE [LARGE SCALE GENOMIC DNA]</scope>
    <source>
        <strain evidence="1 2">MA-22A</strain>
    </source>
</reference>
<name>A0A0C6FRX6_9HYPH</name>
<dbReference type="Pfam" id="PF13671">
    <property type="entry name" value="AAA_33"/>
    <property type="match status" value="1"/>
</dbReference>
<dbReference type="Gene3D" id="3.40.50.300">
    <property type="entry name" value="P-loop containing nucleotide triphosphate hydrolases"/>
    <property type="match status" value="1"/>
</dbReference>
<dbReference type="STRING" id="270351.Maq22A_c26705"/>
<evidence type="ECO:0000313" key="2">
    <source>
        <dbReference type="Proteomes" id="UP000061432"/>
    </source>
</evidence>
<dbReference type="AlphaFoldDB" id="A0A0C6FRX6"/>
<organism evidence="1 2">
    <name type="scientific">Methylobacterium aquaticum</name>
    <dbReference type="NCBI Taxonomy" id="270351"/>
    <lineage>
        <taxon>Bacteria</taxon>
        <taxon>Pseudomonadati</taxon>
        <taxon>Pseudomonadota</taxon>
        <taxon>Alphaproteobacteria</taxon>
        <taxon>Hyphomicrobiales</taxon>
        <taxon>Methylobacteriaceae</taxon>
        <taxon>Methylobacterium</taxon>
    </lineage>
</organism>
<dbReference type="GO" id="GO:0051301">
    <property type="term" value="P:cell division"/>
    <property type="evidence" value="ECO:0007669"/>
    <property type="project" value="UniProtKB-KW"/>
</dbReference>
<keyword evidence="1" id="KW-0131">Cell cycle</keyword>
<reference evidence="2" key="2">
    <citation type="submission" date="2015-01" db="EMBL/GenBank/DDBJ databases">
        <title>Complete genome sequence of Methylobacterium aquaticum strain 22A.</title>
        <authorList>
            <person name="Tani A."/>
            <person name="Ogura Y."/>
            <person name="Hayashi T."/>
        </authorList>
    </citation>
    <scope>NUCLEOTIDE SEQUENCE [LARGE SCALE GENOMIC DNA]</scope>
    <source>
        <strain evidence="2">MA-22A</strain>
    </source>
</reference>